<evidence type="ECO:0000313" key="2">
    <source>
        <dbReference type="Proteomes" id="UP001057498"/>
    </source>
</evidence>
<organism evidence="1 2">
    <name type="scientific">Sphaerotilus microaerophilus</name>
    <dbReference type="NCBI Taxonomy" id="2914710"/>
    <lineage>
        <taxon>Bacteria</taxon>
        <taxon>Pseudomonadati</taxon>
        <taxon>Pseudomonadota</taxon>
        <taxon>Betaproteobacteria</taxon>
        <taxon>Burkholderiales</taxon>
        <taxon>Sphaerotilaceae</taxon>
        <taxon>Sphaerotilus</taxon>
    </lineage>
</organism>
<protein>
    <submittedName>
        <fullName evidence="1">Uncharacterized protein</fullName>
    </submittedName>
</protein>
<proteinExistence type="predicted"/>
<sequence>MHLNHDKLVYLDLDFIARKYEELKGEDPAAKTTRTEGANAGIKAYFANAGVSVTESVSYSITSRQMLSAVWQELQTTYPDFGAFENYKGTKLLWLSGKLTLAEWKDRKSEKPGYEFYELHHGTERMAFLPNNHRTYANV</sequence>
<dbReference type="EMBL" id="AP025730">
    <property type="protein sequence ID" value="BDI03953.1"/>
    <property type="molecule type" value="Genomic_DNA"/>
</dbReference>
<name>A0ABN6PGB9_9BURK</name>
<accession>A0ABN6PGB9</accession>
<reference evidence="1" key="1">
    <citation type="submission" date="2022-04" db="EMBL/GenBank/DDBJ databases">
        <title>Whole genome sequence of Sphaerotilus sp. FB-5.</title>
        <authorList>
            <person name="Takeda M."/>
            <person name="Narihara S."/>
            <person name="Akimoto M."/>
            <person name="Akimoto R."/>
            <person name="Nishiyashiki S."/>
            <person name="Murakami T."/>
        </authorList>
    </citation>
    <scope>NUCLEOTIDE SEQUENCE</scope>
    <source>
        <strain evidence="1">FB-5</strain>
    </source>
</reference>
<dbReference type="Proteomes" id="UP001057498">
    <property type="component" value="Chromosome"/>
</dbReference>
<evidence type="ECO:0000313" key="1">
    <source>
        <dbReference type="EMBL" id="BDI03953.1"/>
    </source>
</evidence>
<gene>
    <name evidence="1" type="ORF">CATMQ487_09230</name>
</gene>
<keyword evidence="2" id="KW-1185">Reference proteome</keyword>
<dbReference type="RefSeq" id="WP_251972194.1">
    <property type="nucleotide sequence ID" value="NZ_AP025730.1"/>
</dbReference>